<gene>
    <name evidence="3" type="ORF">K490DRAFT_62651</name>
</gene>
<accession>A0A9P4I038</accession>
<protein>
    <submittedName>
        <fullName evidence="3">Uncharacterized protein</fullName>
    </submittedName>
</protein>
<keyword evidence="1" id="KW-0175">Coiled coil</keyword>
<evidence type="ECO:0000256" key="2">
    <source>
        <dbReference type="SAM" id="MobiDB-lite"/>
    </source>
</evidence>
<keyword evidence="4" id="KW-1185">Reference proteome</keyword>
<reference evidence="3" key="1">
    <citation type="journal article" date="2020" name="Stud. Mycol.">
        <title>101 Dothideomycetes genomes: a test case for predicting lifestyles and emergence of pathogens.</title>
        <authorList>
            <person name="Haridas S."/>
            <person name="Albert R."/>
            <person name="Binder M."/>
            <person name="Bloem J."/>
            <person name="Labutti K."/>
            <person name="Salamov A."/>
            <person name="Andreopoulos B."/>
            <person name="Baker S."/>
            <person name="Barry K."/>
            <person name="Bills G."/>
            <person name="Bluhm B."/>
            <person name="Cannon C."/>
            <person name="Castanera R."/>
            <person name="Culley D."/>
            <person name="Daum C."/>
            <person name="Ezra D."/>
            <person name="Gonzalez J."/>
            <person name="Henrissat B."/>
            <person name="Kuo A."/>
            <person name="Liang C."/>
            <person name="Lipzen A."/>
            <person name="Lutzoni F."/>
            <person name="Magnuson J."/>
            <person name="Mondo S."/>
            <person name="Nolan M."/>
            <person name="Ohm R."/>
            <person name="Pangilinan J."/>
            <person name="Park H.-J."/>
            <person name="Ramirez L."/>
            <person name="Alfaro M."/>
            <person name="Sun H."/>
            <person name="Tritt A."/>
            <person name="Yoshinaga Y."/>
            <person name="Zwiers L.-H."/>
            <person name="Turgeon B."/>
            <person name="Goodwin S."/>
            <person name="Spatafora J."/>
            <person name="Crous P."/>
            <person name="Grigoriev I."/>
        </authorList>
    </citation>
    <scope>NUCLEOTIDE SEQUENCE</scope>
    <source>
        <strain evidence="3">CBS 121410</strain>
    </source>
</reference>
<feature type="region of interest" description="Disordered" evidence="2">
    <location>
        <begin position="41"/>
        <end position="67"/>
    </location>
</feature>
<dbReference type="Proteomes" id="UP000799776">
    <property type="component" value="Unassembled WGS sequence"/>
</dbReference>
<comment type="caution">
    <text evidence="3">The sequence shown here is derived from an EMBL/GenBank/DDBJ whole genome shotgun (WGS) entry which is preliminary data.</text>
</comment>
<dbReference type="AlphaFoldDB" id="A0A9P4I038"/>
<evidence type="ECO:0000256" key="1">
    <source>
        <dbReference type="SAM" id="Coils"/>
    </source>
</evidence>
<sequence>MASAGLSLSAANLMSNTNHTQTSAPNTALCTKDGATSCEGKSLARRASKKMVARGRERSRSVGSRRAVVKTDTHVPRYAFEKLPEGQAGSSVEELEKALAAARAQQERNSRDAVTKRCGPELPMQITAPKSPTAADMMSVACSSGGSEAGMSQISTELQFEADRQRARMLERLQFQEQIVQMTDKICALQAELVERDRSWKARIEQERLEHVKEKERLLIEAQSASKEADELRKLLAEAGIVHNGAAIPG</sequence>
<organism evidence="3 4">
    <name type="scientific">Saccharata proteae CBS 121410</name>
    <dbReference type="NCBI Taxonomy" id="1314787"/>
    <lineage>
        <taxon>Eukaryota</taxon>
        <taxon>Fungi</taxon>
        <taxon>Dikarya</taxon>
        <taxon>Ascomycota</taxon>
        <taxon>Pezizomycotina</taxon>
        <taxon>Dothideomycetes</taxon>
        <taxon>Dothideomycetes incertae sedis</taxon>
        <taxon>Botryosphaeriales</taxon>
        <taxon>Saccharataceae</taxon>
        <taxon>Saccharata</taxon>
    </lineage>
</organism>
<evidence type="ECO:0000313" key="4">
    <source>
        <dbReference type="Proteomes" id="UP000799776"/>
    </source>
</evidence>
<dbReference type="EMBL" id="ML978713">
    <property type="protein sequence ID" value="KAF2089777.1"/>
    <property type="molecule type" value="Genomic_DNA"/>
</dbReference>
<proteinExistence type="predicted"/>
<name>A0A9P4I038_9PEZI</name>
<feature type="coiled-coil region" evidence="1">
    <location>
        <begin position="201"/>
        <end position="235"/>
    </location>
</feature>
<evidence type="ECO:0000313" key="3">
    <source>
        <dbReference type="EMBL" id="KAF2089777.1"/>
    </source>
</evidence>
<feature type="compositionally biased region" description="Basic residues" evidence="2">
    <location>
        <begin position="43"/>
        <end position="53"/>
    </location>
</feature>